<keyword evidence="4" id="KW-0677">Repeat</keyword>
<keyword evidence="13" id="KW-0378">Hydrolase</keyword>
<dbReference type="CDD" id="cd03244">
    <property type="entry name" value="ABCC_MRP_domain2"/>
    <property type="match status" value="1"/>
</dbReference>
<evidence type="ECO:0000256" key="4">
    <source>
        <dbReference type="ARBA" id="ARBA00022737"/>
    </source>
</evidence>
<feature type="transmembrane region" description="Helical" evidence="10">
    <location>
        <begin position="372"/>
        <end position="395"/>
    </location>
</feature>
<evidence type="ECO:0000256" key="10">
    <source>
        <dbReference type="SAM" id="Phobius"/>
    </source>
</evidence>
<keyword evidence="5" id="KW-0547">Nucleotide-binding</keyword>
<dbReference type="GO" id="GO:0016020">
    <property type="term" value="C:membrane"/>
    <property type="evidence" value="ECO:0007669"/>
    <property type="project" value="UniProtKB-SubCell"/>
</dbReference>
<evidence type="ECO:0000256" key="2">
    <source>
        <dbReference type="ARBA" id="ARBA00022448"/>
    </source>
</evidence>
<evidence type="ECO:0000256" key="1">
    <source>
        <dbReference type="ARBA" id="ARBA00004141"/>
    </source>
</evidence>
<feature type="transmembrane region" description="Helical" evidence="10">
    <location>
        <begin position="106"/>
        <end position="125"/>
    </location>
</feature>
<dbReference type="Gene3D" id="3.40.50.300">
    <property type="entry name" value="P-loop containing nucleotide triphosphate hydrolases"/>
    <property type="match status" value="1"/>
</dbReference>
<dbReference type="AlphaFoldDB" id="A0A836CNA1"/>
<feature type="region of interest" description="Disordered" evidence="9">
    <location>
        <begin position="710"/>
        <end position="734"/>
    </location>
</feature>
<accession>A0A836CNA1</accession>
<keyword evidence="7 10" id="KW-1133">Transmembrane helix</keyword>
<dbReference type="PANTHER" id="PTHR24223">
    <property type="entry name" value="ATP-BINDING CASSETTE SUB-FAMILY C"/>
    <property type="match status" value="1"/>
</dbReference>
<dbReference type="GO" id="GO:0005524">
    <property type="term" value="F:ATP binding"/>
    <property type="evidence" value="ECO:0007669"/>
    <property type="project" value="UniProtKB-KW"/>
</dbReference>
<evidence type="ECO:0000313" key="14">
    <source>
        <dbReference type="Proteomes" id="UP000664859"/>
    </source>
</evidence>
<dbReference type="SMART" id="SM00382">
    <property type="entry name" value="AAA"/>
    <property type="match status" value="1"/>
</dbReference>
<evidence type="ECO:0000256" key="3">
    <source>
        <dbReference type="ARBA" id="ARBA00022692"/>
    </source>
</evidence>
<evidence type="ECO:0000313" key="13">
    <source>
        <dbReference type="EMBL" id="KAG5191528.1"/>
    </source>
</evidence>
<keyword evidence="8 10" id="KW-0472">Membrane</keyword>
<feature type="transmembrane region" description="Helical" evidence="10">
    <location>
        <begin position="237"/>
        <end position="256"/>
    </location>
</feature>
<protein>
    <submittedName>
        <fullName evidence="13">P-loop containing nucleoside triphosphate hydrolase protein</fullName>
    </submittedName>
</protein>
<dbReference type="Proteomes" id="UP000664859">
    <property type="component" value="Unassembled WGS sequence"/>
</dbReference>
<evidence type="ECO:0000256" key="7">
    <source>
        <dbReference type="ARBA" id="ARBA00022989"/>
    </source>
</evidence>
<dbReference type="InterPro" id="IPR036640">
    <property type="entry name" value="ABC1_TM_sf"/>
</dbReference>
<dbReference type="Pfam" id="PF00664">
    <property type="entry name" value="ABC_membrane"/>
    <property type="match status" value="1"/>
</dbReference>
<feature type="transmembrane region" description="Helical" evidence="10">
    <location>
        <begin position="158"/>
        <end position="178"/>
    </location>
</feature>
<keyword evidence="3 10" id="KW-0812">Transmembrane</keyword>
<feature type="transmembrane region" description="Helical" evidence="10">
    <location>
        <begin position="345"/>
        <end position="366"/>
    </location>
</feature>
<organism evidence="13 14">
    <name type="scientific">Tribonema minus</name>
    <dbReference type="NCBI Taxonomy" id="303371"/>
    <lineage>
        <taxon>Eukaryota</taxon>
        <taxon>Sar</taxon>
        <taxon>Stramenopiles</taxon>
        <taxon>Ochrophyta</taxon>
        <taxon>PX clade</taxon>
        <taxon>Xanthophyceae</taxon>
        <taxon>Tribonematales</taxon>
        <taxon>Tribonemataceae</taxon>
        <taxon>Tribonema</taxon>
    </lineage>
</organism>
<comment type="caution">
    <text evidence="13">The sequence shown here is derived from an EMBL/GenBank/DDBJ whole genome shotgun (WGS) entry which is preliminary data.</text>
</comment>
<feature type="compositionally biased region" description="Low complexity" evidence="9">
    <location>
        <begin position="725"/>
        <end position="734"/>
    </location>
</feature>
<dbReference type="FunFam" id="3.40.50.300:FF:000565">
    <property type="entry name" value="ABC bile acid transporter"/>
    <property type="match status" value="1"/>
</dbReference>
<feature type="domain" description="ABC transporter" evidence="11">
    <location>
        <begin position="440"/>
        <end position="690"/>
    </location>
</feature>
<dbReference type="PANTHER" id="PTHR24223:SF353">
    <property type="entry name" value="ABC TRANSPORTER ATP-BINDING PROTEIN_PERMEASE VMR1-RELATED"/>
    <property type="match status" value="1"/>
</dbReference>
<reference evidence="13" key="1">
    <citation type="submission" date="2021-02" db="EMBL/GenBank/DDBJ databases">
        <title>First Annotated Genome of the Yellow-green Alga Tribonema minus.</title>
        <authorList>
            <person name="Mahan K.M."/>
        </authorList>
    </citation>
    <scope>NUCLEOTIDE SEQUENCE</scope>
    <source>
        <strain evidence="13">UTEX B ZZ1240</strain>
    </source>
</reference>
<evidence type="ECO:0000256" key="8">
    <source>
        <dbReference type="ARBA" id="ARBA00023136"/>
    </source>
</evidence>
<feature type="compositionally biased region" description="Gly residues" evidence="9">
    <location>
        <begin position="712"/>
        <end position="724"/>
    </location>
</feature>
<dbReference type="InterPro" id="IPR003439">
    <property type="entry name" value="ABC_transporter-like_ATP-bd"/>
</dbReference>
<dbReference type="EMBL" id="JAFCMP010000019">
    <property type="protein sequence ID" value="KAG5191528.1"/>
    <property type="molecule type" value="Genomic_DNA"/>
</dbReference>
<dbReference type="SUPFAM" id="SSF90123">
    <property type="entry name" value="ABC transporter transmembrane region"/>
    <property type="match status" value="1"/>
</dbReference>
<dbReference type="InterPro" id="IPR003593">
    <property type="entry name" value="AAA+_ATPase"/>
</dbReference>
<evidence type="ECO:0000259" key="12">
    <source>
        <dbReference type="PROSITE" id="PS50929"/>
    </source>
</evidence>
<name>A0A836CNA1_9STRA</name>
<dbReference type="InterPro" id="IPR050173">
    <property type="entry name" value="ABC_transporter_C-like"/>
</dbReference>
<dbReference type="PROSITE" id="PS50929">
    <property type="entry name" value="ABC_TM1F"/>
    <property type="match status" value="1"/>
</dbReference>
<comment type="subcellular location">
    <subcellularLocation>
        <location evidence="1">Membrane</location>
        <topology evidence="1">Multi-pass membrane protein</topology>
    </subcellularLocation>
</comment>
<dbReference type="FunFam" id="1.20.1560.10:FF:000013">
    <property type="entry name" value="ABC transporter C family member 2"/>
    <property type="match status" value="1"/>
</dbReference>
<dbReference type="GO" id="GO:0140359">
    <property type="term" value="F:ABC-type transporter activity"/>
    <property type="evidence" value="ECO:0007669"/>
    <property type="project" value="InterPro"/>
</dbReference>
<dbReference type="Pfam" id="PF00005">
    <property type="entry name" value="ABC_tran"/>
    <property type="match status" value="1"/>
</dbReference>
<dbReference type="PROSITE" id="PS50893">
    <property type="entry name" value="ABC_TRANSPORTER_2"/>
    <property type="match status" value="1"/>
</dbReference>
<dbReference type="OrthoDB" id="201048at2759"/>
<dbReference type="GO" id="GO:0016887">
    <property type="term" value="F:ATP hydrolysis activity"/>
    <property type="evidence" value="ECO:0007669"/>
    <property type="project" value="InterPro"/>
</dbReference>
<evidence type="ECO:0000256" key="6">
    <source>
        <dbReference type="ARBA" id="ARBA00022840"/>
    </source>
</evidence>
<keyword evidence="6" id="KW-0067">ATP-binding</keyword>
<sequence>MGVQYASKVVLMARDGTIAETGDPQVLMKDQRSRLARLVDKVGGGGDLQRQRSVSSITEDNGGLATKLIDAPPEKADAPAAPAAGKPKVLIAEEERARGAPGLEAYVYYCRACGGLVAFLVPYLVLHVSYNGLQFAQNLMLSRWVDALEGGRGDGGAMWSYVGVSLAVIVAIFARSLFQSLASLRASRVLHAAIASRVVRGPMGWFERTPQGRILNRFSSDMQEIDKEIDKDTMETYGTTIACFFSVASILVVIAYTAPWLIIALGPISALSWAVGRLYLNTSRELKRLDSVTKSPIYAHFTESVAGVSTIRAFAAQQRFLRESFRRVDACNRAHFNLWVSNRWFNIRVQLIGASVALLAGAFLVYWGKDHIAATTAGLALLYALNFTDALKYLVREHALLEMQMNSVERVIEFTQIPQEAPPVVEGRRPPPNWPQHGAIQFTDLTLQYPSATTPVIEGMTFNVEPRTRIGIVGRTGAGKSSLTAALFRLVEPKRGSIVIDGVDILTMGLEDLRSRLAIVPQDPVLFRGTIRSNLDPFDEHTDVDLWSALQRAHLARSVTYIDVDLWSALQRAHLARSVTSLDAVVEEGGSNLSMGQRQLMCMARALVRRASILVMDEATAAVDPETDILIQEVMRSELRDCTILCIAHRLHTIIFYDRILVLERGRVAEYAPPLALLRDPHSLFRALCEKSGALAELLAVAEDEELTRVSGNGGNGNGNGHHGAGAAAADGAH</sequence>
<evidence type="ECO:0000256" key="5">
    <source>
        <dbReference type="ARBA" id="ARBA00022741"/>
    </source>
</evidence>
<evidence type="ECO:0000259" key="11">
    <source>
        <dbReference type="PROSITE" id="PS50893"/>
    </source>
</evidence>
<dbReference type="InterPro" id="IPR027417">
    <property type="entry name" value="P-loop_NTPase"/>
</dbReference>
<dbReference type="CDD" id="cd18604">
    <property type="entry name" value="ABC_6TM_VMR1_D2_like"/>
    <property type="match status" value="1"/>
</dbReference>
<keyword evidence="14" id="KW-1185">Reference proteome</keyword>
<proteinExistence type="predicted"/>
<gene>
    <name evidence="13" type="ORF">JKP88DRAFT_352331</name>
</gene>
<dbReference type="InterPro" id="IPR011527">
    <property type="entry name" value="ABC1_TM_dom"/>
</dbReference>
<dbReference type="SUPFAM" id="SSF52540">
    <property type="entry name" value="P-loop containing nucleoside triphosphate hydrolases"/>
    <property type="match status" value="1"/>
</dbReference>
<evidence type="ECO:0000256" key="9">
    <source>
        <dbReference type="SAM" id="MobiDB-lite"/>
    </source>
</evidence>
<keyword evidence="2" id="KW-0813">Transport</keyword>
<feature type="domain" description="ABC transmembrane type-1" evidence="12">
    <location>
        <begin position="124"/>
        <end position="396"/>
    </location>
</feature>
<dbReference type="Gene3D" id="1.20.1560.10">
    <property type="entry name" value="ABC transporter type 1, transmembrane domain"/>
    <property type="match status" value="1"/>
</dbReference>